<organism evidence="2 3">
    <name type="scientific">Paenibacillus plantarum</name>
    <dbReference type="NCBI Taxonomy" id="2654975"/>
    <lineage>
        <taxon>Bacteria</taxon>
        <taxon>Bacillati</taxon>
        <taxon>Bacillota</taxon>
        <taxon>Bacilli</taxon>
        <taxon>Bacillales</taxon>
        <taxon>Paenibacillaceae</taxon>
        <taxon>Paenibacillus</taxon>
    </lineage>
</organism>
<evidence type="ECO:0000313" key="2">
    <source>
        <dbReference type="EMBL" id="NOU62617.1"/>
    </source>
</evidence>
<reference evidence="2 3" key="1">
    <citation type="submission" date="2019-10" db="EMBL/GenBank/DDBJ databases">
        <title>Description of Paenibacillus humi sp. nov.</title>
        <authorList>
            <person name="Carlier A."/>
            <person name="Qi S."/>
        </authorList>
    </citation>
    <scope>NUCLEOTIDE SEQUENCE [LARGE SCALE GENOMIC DNA]</scope>
    <source>
        <strain evidence="2 3">LMG 31461</strain>
    </source>
</reference>
<dbReference type="Proteomes" id="UP000653578">
    <property type="component" value="Unassembled WGS sequence"/>
</dbReference>
<accession>A0ABX1X2M0</accession>
<dbReference type="EMBL" id="WHNY01000004">
    <property type="protein sequence ID" value="NOU62617.1"/>
    <property type="molecule type" value="Genomic_DNA"/>
</dbReference>
<dbReference type="InterPro" id="IPR029058">
    <property type="entry name" value="AB_hydrolase_fold"/>
</dbReference>
<proteinExistence type="predicted"/>
<comment type="caution">
    <text evidence="2">The sequence shown here is derived from an EMBL/GenBank/DDBJ whole genome shotgun (WGS) entry which is preliminary data.</text>
</comment>
<sequence length="310" mass="35135">MSIVDRREELMGLLGKLPSRTKPIQAHLLQEQENSSYILEKLVLELNDREPVPAYFLRAKNASPRSPVILYNHSHGGRYKVGKEELLSPAPYMYAASYGESLTQLGISVLCIDAWAFGERSVRSESTICKELLWQGRTMWGMMVFDSLRAVDYLVSRSDVDPERIGTLGMSMGSTMAWWLAALDPRIQVTVDICCLTDFETLLEEDGLNRHGLYYYVPDLLNHFTTAQINALIAPRSHLSLAGSLDPLTPVKGLDKIDRELRSVYKALGASESWKLSRYDVAHLETKAMREEVIAYLRAWRDSGFFRLGR</sequence>
<dbReference type="GO" id="GO:0016787">
    <property type="term" value="F:hydrolase activity"/>
    <property type="evidence" value="ECO:0007669"/>
    <property type="project" value="UniProtKB-KW"/>
</dbReference>
<dbReference type="InterPro" id="IPR008391">
    <property type="entry name" value="AXE1_dom"/>
</dbReference>
<name>A0ABX1X2M0_9BACL</name>
<evidence type="ECO:0000313" key="3">
    <source>
        <dbReference type="Proteomes" id="UP000653578"/>
    </source>
</evidence>
<feature type="domain" description="Acetyl xylan esterase" evidence="1">
    <location>
        <begin position="142"/>
        <end position="203"/>
    </location>
</feature>
<evidence type="ECO:0000259" key="1">
    <source>
        <dbReference type="Pfam" id="PF05448"/>
    </source>
</evidence>
<keyword evidence="2" id="KW-0378">Hydrolase</keyword>
<dbReference type="RefSeq" id="WP_171628429.1">
    <property type="nucleotide sequence ID" value="NZ_WHNY01000004.1"/>
</dbReference>
<dbReference type="PANTHER" id="PTHR47381">
    <property type="entry name" value="ALPHA/BETA-HYDROLASES SUPERFAMILY PROTEIN"/>
    <property type="match status" value="1"/>
</dbReference>
<keyword evidence="3" id="KW-1185">Reference proteome</keyword>
<dbReference type="SUPFAM" id="SSF53474">
    <property type="entry name" value="alpha/beta-Hydrolases"/>
    <property type="match status" value="1"/>
</dbReference>
<dbReference type="PANTHER" id="PTHR47381:SF3">
    <property type="entry name" value="ALPHA_BETA-HYDROLASES SUPERFAMILY PROTEIN"/>
    <property type="match status" value="1"/>
</dbReference>
<dbReference type="Pfam" id="PF05448">
    <property type="entry name" value="AXE1"/>
    <property type="match status" value="1"/>
</dbReference>
<dbReference type="Gene3D" id="3.40.50.1820">
    <property type="entry name" value="alpha/beta hydrolase"/>
    <property type="match status" value="1"/>
</dbReference>
<protein>
    <submittedName>
        <fullName evidence="2">Alpha/beta hydrolase</fullName>
    </submittedName>
</protein>
<gene>
    <name evidence="2" type="ORF">GC096_00980</name>
</gene>